<keyword evidence="2" id="KW-0812">Transmembrane</keyword>
<evidence type="ECO:0000313" key="4">
    <source>
        <dbReference type="EMBL" id="MCQ9209186.1"/>
    </source>
</evidence>
<proteinExistence type="predicted"/>
<keyword evidence="3" id="KW-0732">Signal</keyword>
<evidence type="ECO:0000313" key="5">
    <source>
        <dbReference type="Proteomes" id="UP001059480"/>
    </source>
</evidence>
<dbReference type="InterPro" id="IPR058112">
    <property type="entry name" value="CD3337_EF1877-like"/>
</dbReference>
<keyword evidence="2" id="KW-1133">Transmembrane helix</keyword>
<feature type="compositionally biased region" description="Polar residues" evidence="1">
    <location>
        <begin position="643"/>
        <end position="655"/>
    </location>
</feature>
<feature type="signal peptide" evidence="3">
    <location>
        <begin position="1"/>
        <end position="15"/>
    </location>
</feature>
<evidence type="ECO:0000256" key="2">
    <source>
        <dbReference type="SAM" id="Phobius"/>
    </source>
</evidence>
<reference evidence="4" key="2">
    <citation type="journal article" date="2023" name="Curr. Microbiol.">
        <title>Granulicatella seriolae sp. nov., a Novel Facultative Anaerobe Isolated from Yellowtail Marine Fish.</title>
        <authorList>
            <person name="Lee M."/>
            <person name="Choi Y.J."/>
            <person name="Farooq A."/>
            <person name="Jeong J.B."/>
            <person name="Jung M.Y."/>
        </authorList>
    </citation>
    <scope>NUCLEOTIDE SEQUENCE</scope>
    <source>
        <strain evidence="4">S8</strain>
    </source>
</reference>
<reference evidence="4" key="3">
    <citation type="journal article" date="2023" name="Microbiol. Resour. Announc.">
        <title>Draft Genome Sequence of Granulicatella sp. Strain S8, Isolated from a Marine Fish, Seriola quinqueradiata.</title>
        <authorList>
            <person name="Lee M."/>
            <person name="Farooq A."/>
            <person name="Jeong J.B."/>
            <person name="Jung M.Y."/>
        </authorList>
    </citation>
    <scope>NUCLEOTIDE SEQUENCE</scope>
    <source>
        <strain evidence="4">S8</strain>
    </source>
</reference>
<accession>A0ABT1WKW6</accession>
<feature type="transmembrane region" description="Helical" evidence="2">
    <location>
        <begin position="352"/>
        <end position="373"/>
    </location>
</feature>
<feature type="compositionally biased region" description="Polar residues" evidence="1">
    <location>
        <begin position="589"/>
        <end position="599"/>
    </location>
</feature>
<feature type="transmembrane region" description="Helical" evidence="2">
    <location>
        <begin position="124"/>
        <end position="145"/>
    </location>
</feature>
<keyword evidence="5" id="KW-1185">Reference proteome</keyword>
<gene>
    <name evidence="4" type="ORF">NPA36_01220</name>
</gene>
<sequence length="720" mass="81089">MTFLFLLLFGSVAQAIGLVDDTVDAQNLYSHYPLAHYQLDFYVDTGWDWLPWNWKDGIGNQVQYGLYAMSDFIWTISLYLSNATGYLIQQAYKLDFISDTANQIGENIQILAGVSENGFSTTGFYVGFLLLFILIVGAYVAYVGLIKRETSKAIQAVTNFLVVFVLSAGFIAFAPSYIQRINEFSADISQASLDLGAQIIFPHSSSQGTDSVDSIRDTLFSVQVEQPWLLLQFDNSNKEEIGESRVNALLEVNPDTNNGKDREEAVKNEIEEHDNQQLTLTKTVNRLGTVSFLVLFNIGISIFVFLLTGIMIFSQILFILYAMFLPISFLLAMLPTFSGMGKAALMKLFNTIMLRAGITLIITVAFSLSTMLYSLTTSYPFFLVAFLQIVTFAGIYLKMGDIMSLFNLQANDSQQISRGVMRRPKQYMHRGARRLQRTISRTMIGGSLGYLAGKTKGRKNAKQLPSTADTTPSNSRASVSSNQQNNERTQRPTTRSYQTGQQIGKVLDSKHRASNFVTQKTQQVKEFPKTVTGNLHQTISDFKQGMSDERTETVTSKNRPVVQSRKTKRGTTNSTTDKKHQRPAVDSIQAANKTKQPSMSDKRIDSVTNKNSPITQPLKTKQEMKPIRSTVTRPTVQHKPSDKVQTVPQEQTASKVQKRITKQKNRLMKQRPSIKQQAPISHKQPTKNRTNQKQATSTVRYSQNTRQKKNVRFTRPMKRK</sequence>
<feature type="region of interest" description="Disordered" evidence="1">
    <location>
        <begin position="455"/>
        <end position="521"/>
    </location>
</feature>
<feature type="compositionally biased region" description="Polar residues" evidence="1">
    <location>
        <begin position="606"/>
        <end position="619"/>
    </location>
</feature>
<protein>
    <submittedName>
        <fullName evidence="4">YtxH domain-containing protein</fullName>
    </submittedName>
</protein>
<feature type="transmembrane region" description="Helical" evidence="2">
    <location>
        <begin position="157"/>
        <end position="178"/>
    </location>
</feature>
<feature type="compositionally biased region" description="Polar residues" evidence="1">
    <location>
        <begin position="687"/>
        <end position="705"/>
    </location>
</feature>
<keyword evidence="2" id="KW-0472">Membrane</keyword>
<reference evidence="4" key="1">
    <citation type="submission" date="2022-07" db="EMBL/GenBank/DDBJ databases">
        <authorList>
            <person name="Jung M.-Y."/>
            <person name="Lee M."/>
        </authorList>
    </citation>
    <scope>NUCLEOTIDE SEQUENCE</scope>
    <source>
        <strain evidence="4">S8</strain>
    </source>
</reference>
<feature type="compositionally biased region" description="Basic residues" evidence="1">
    <location>
        <begin position="656"/>
        <end position="669"/>
    </location>
</feature>
<feature type="compositionally biased region" description="Basic residues" evidence="1">
    <location>
        <begin position="706"/>
        <end position="720"/>
    </location>
</feature>
<feature type="region of interest" description="Disordered" evidence="1">
    <location>
        <begin position="539"/>
        <end position="720"/>
    </location>
</feature>
<feature type="transmembrane region" description="Helical" evidence="2">
    <location>
        <begin position="318"/>
        <end position="340"/>
    </location>
</feature>
<feature type="transmembrane region" description="Helical" evidence="2">
    <location>
        <begin position="290"/>
        <end position="312"/>
    </location>
</feature>
<feature type="transmembrane region" description="Helical" evidence="2">
    <location>
        <begin position="379"/>
        <end position="397"/>
    </location>
</feature>
<feature type="compositionally biased region" description="Polar residues" evidence="1">
    <location>
        <begin position="463"/>
        <end position="502"/>
    </location>
</feature>
<organism evidence="4 5">
    <name type="scientific">Granulicatella seriolae</name>
    <dbReference type="NCBI Taxonomy" id="2967226"/>
    <lineage>
        <taxon>Bacteria</taxon>
        <taxon>Bacillati</taxon>
        <taxon>Bacillota</taxon>
        <taxon>Bacilli</taxon>
        <taxon>Lactobacillales</taxon>
        <taxon>Carnobacteriaceae</taxon>
        <taxon>Granulicatella</taxon>
    </lineage>
</organism>
<feature type="chain" id="PRO_5045799100" evidence="3">
    <location>
        <begin position="16"/>
        <end position="720"/>
    </location>
</feature>
<comment type="caution">
    <text evidence="4">The sequence shown here is derived from an EMBL/GenBank/DDBJ whole genome shotgun (WGS) entry which is preliminary data.</text>
</comment>
<evidence type="ECO:0000256" key="3">
    <source>
        <dbReference type="SAM" id="SignalP"/>
    </source>
</evidence>
<dbReference type="EMBL" id="JANHNZ010000001">
    <property type="protein sequence ID" value="MCQ9209186.1"/>
    <property type="molecule type" value="Genomic_DNA"/>
</dbReference>
<name>A0ABT1WKW6_9LACT</name>
<evidence type="ECO:0000256" key="1">
    <source>
        <dbReference type="SAM" id="MobiDB-lite"/>
    </source>
</evidence>
<dbReference type="Proteomes" id="UP001059480">
    <property type="component" value="Unassembled WGS sequence"/>
</dbReference>
<dbReference type="NCBIfam" id="NF046089">
    <property type="entry name" value="CD3337_EF1877"/>
    <property type="match status" value="1"/>
</dbReference>